<dbReference type="EMBL" id="EU427342">
    <property type="protein sequence ID" value="ABZ02096.1"/>
    <property type="molecule type" value="Genomic_DNA"/>
</dbReference>
<dbReference type="GeneID" id="7672044"/>
<dbReference type="CTD" id="4541"/>
<keyword evidence="1" id="KW-0472">Membrane</keyword>
<name>B7SMK2_9HEMI</name>
<organism evidence="2">
    <name type="scientific">Phaenacantha marcida</name>
    <dbReference type="NCBI Taxonomy" id="498930"/>
    <lineage>
        <taxon>Eukaryota</taxon>
        <taxon>Metazoa</taxon>
        <taxon>Ecdysozoa</taxon>
        <taxon>Arthropoda</taxon>
        <taxon>Hexapoda</taxon>
        <taxon>Insecta</taxon>
        <taxon>Pterygota</taxon>
        <taxon>Neoptera</taxon>
        <taxon>Paraneoptera</taxon>
        <taxon>Hemiptera</taxon>
        <taxon>Heteroptera</taxon>
        <taxon>Panheteroptera</taxon>
        <taxon>Pentatomomorpha</taxon>
        <taxon>Lygaeoidea</taxon>
        <taxon>Colobathristidae</taxon>
        <taxon>Phaenacantha</taxon>
    </lineage>
</organism>
<keyword evidence="1" id="KW-1133">Transmembrane helix</keyword>
<keyword evidence="2" id="KW-0496">Mitochondrion</keyword>
<feature type="transmembrane region" description="Helical" evidence="1">
    <location>
        <begin position="119"/>
        <end position="141"/>
    </location>
</feature>
<evidence type="ECO:0000256" key="1">
    <source>
        <dbReference type="SAM" id="Phobius"/>
    </source>
</evidence>
<reference evidence="2" key="1">
    <citation type="journal article" date="2008" name="BMC Genomics">
        <title>Comparative and phylogenomic studies on the mitochondrial genomes of Pentatomomorpha (Insecta: Hemiptera: Heteroptera).</title>
        <authorList>
            <person name="Hua J."/>
            <person name="Li M."/>
            <person name="Dong P."/>
            <person name="Cui Y."/>
            <person name="Xie Q."/>
            <person name="Bu W."/>
        </authorList>
    </citation>
    <scope>NUCLEOTIDE SEQUENCE</scope>
</reference>
<dbReference type="AlphaFoldDB" id="B7SMK2"/>
<protein>
    <submittedName>
        <fullName evidence="2">NADH dehydrogenase subunit 6</fullName>
    </submittedName>
</protein>
<proteinExistence type="predicted"/>
<feature type="transmembrane region" description="Helical" evidence="1">
    <location>
        <begin position="21"/>
        <end position="42"/>
    </location>
</feature>
<accession>B7SMK2</accession>
<geneLocation type="mitochondrion" evidence="2"/>
<keyword evidence="1" id="KW-0812">Transmembrane</keyword>
<dbReference type="RefSeq" id="YP_002735067.1">
    <property type="nucleotide sequence ID" value="NC_012460.1"/>
</dbReference>
<gene>
    <name evidence="2" type="primary">ND6</name>
</gene>
<sequence>MKLTFLMMMFLSMMFLFNKHPLLMTINMIMLTLTIAVMSGLIMKSFWFSYMITMIMLSGMLVVFIYMSSIASNKKMKSSIKIIIIPAIILIFETSFIQINEMNYTNSMNLIPFFNSTTLMTTMMSVMYLFLAMMTVSKIVYINEGPMRIKK</sequence>
<feature type="transmembrane region" description="Helical" evidence="1">
    <location>
        <begin position="48"/>
        <end position="67"/>
    </location>
</feature>
<evidence type="ECO:0000313" key="2">
    <source>
        <dbReference type="EMBL" id="ABZ02096.1"/>
    </source>
</evidence>
<feature type="transmembrane region" description="Helical" evidence="1">
    <location>
        <begin position="79"/>
        <end position="99"/>
    </location>
</feature>